<evidence type="ECO:0000256" key="7">
    <source>
        <dbReference type="ARBA" id="ARBA00023136"/>
    </source>
</evidence>
<dbReference type="Pfam" id="PF03595">
    <property type="entry name" value="SLAC1"/>
    <property type="match status" value="1"/>
</dbReference>
<reference evidence="10" key="1">
    <citation type="submission" date="2023-06" db="EMBL/GenBank/DDBJ databases">
        <title>Genome-scale phylogeny and comparative genomics of the fungal order Sordariales.</title>
        <authorList>
            <consortium name="Lawrence Berkeley National Laboratory"/>
            <person name="Hensen N."/>
            <person name="Bonometti L."/>
            <person name="Westerberg I."/>
            <person name="Brannstrom I.O."/>
            <person name="Guillou S."/>
            <person name="Cros-Aarteil S."/>
            <person name="Calhoun S."/>
            <person name="Haridas S."/>
            <person name="Kuo A."/>
            <person name="Mondo S."/>
            <person name="Pangilinan J."/>
            <person name="Riley R."/>
            <person name="Labutti K."/>
            <person name="Andreopoulos B."/>
            <person name="Lipzen A."/>
            <person name="Chen C."/>
            <person name="Yanf M."/>
            <person name="Daum C."/>
            <person name="Ng V."/>
            <person name="Clum A."/>
            <person name="Steindorff A."/>
            <person name="Ohm R."/>
            <person name="Martin F."/>
            <person name="Silar P."/>
            <person name="Natvig D."/>
            <person name="Lalanne C."/>
            <person name="Gautier V."/>
            <person name="Ament-Velasquez S.L."/>
            <person name="Kruys A."/>
            <person name="Hutchinson M.I."/>
            <person name="Powell A.J."/>
            <person name="Barry K."/>
            <person name="Miller A.N."/>
            <person name="Grigoriev I.V."/>
            <person name="Debuchy R."/>
            <person name="Gladieux P."/>
            <person name="Thoren M.H."/>
            <person name="Johannesson H."/>
        </authorList>
    </citation>
    <scope>NUCLEOTIDE SEQUENCE</scope>
    <source>
        <strain evidence="10">SMH2532-1</strain>
    </source>
</reference>
<dbReference type="GO" id="GO:0000319">
    <property type="term" value="F:sulfite transmembrane transporter activity"/>
    <property type="evidence" value="ECO:0007669"/>
    <property type="project" value="TreeGrafter"/>
</dbReference>
<keyword evidence="6 9" id="KW-1133">Transmembrane helix</keyword>
<gene>
    <name evidence="10" type="ORF">B0T16DRAFT_454857</name>
</gene>
<dbReference type="GO" id="GO:0005886">
    <property type="term" value="C:plasma membrane"/>
    <property type="evidence" value="ECO:0007669"/>
    <property type="project" value="UniProtKB-SubCell"/>
</dbReference>
<feature type="transmembrane region" description="Helical" evidence="9">
    <location>
        <begin position="227"/>
        <end position="254"/>
    </location>
</feature>
<evidence type="ECO:0000313" key="10">
    <source>
        <dbReference type="EMBL" id="KAK0652496.1"/>
    </source>
</evidence>
<feature type="region of interest" description="Disordered" evidence="8">
    <location>
        <begin position="39"/>
        <end position="128"/>
    </location>
</feature>
<sequence length="556" mass="59414">MSRRQPNKRNAFYFQNMAQHSSKIYEFFGFTPGQTPPVSRIFNGGPNGNANGNAKSPDTNIQRSDTNVTQPPDTATTAGFTDAPTATATANGHVPNGRIPDGHPINGAAKHPPLPTPTTNTPRESHPIRRSPFRALVQDFGAIWFTLPLNTGILSLLLRLLPPPFHFPGLLALSVVLITLTLVLFALTSLLFLLRLAWFRRSAYDEISSSAGDDLLALTTGRKPQGLYGAAGSGFFFLPCWPTVWMLIVAFAVLDGTEAQVGRWHRAFARFGYVAWWVGAAWTAIILFCVLGWLLSGPRVGVGSRTGGGRFARPVALVVATGSVATVGWVGGLLGLTLGTGDVVSVQLLGPVVVFSFCAVGVAVLIAVFVFAGSAHELMLVTGWPPPEQTSAMFFFIGPLGISASALLFLGTAVENNILVAMVGDRGSLPSKAAAQAIHATCILMGLLLVGMPVVSLILAFMAIIYRLSRRELQWNPTWNGVVFPVATLGVAAARFSVVLQSHFLGVLTCILAVLCSFGLVVHLSLTIMYAFKGKVLIVREDRRLSARLGQSLKSS</sequence>
<feature type="transmembrane region" description="Helical" evidence="9">
    <location>
        <begin position="315"/>
        <end position="336"/>
    </location>
</feature>
<comment type="subcellular location">
    <subcellularLocation>
        <location evidence="1">Cell membrane</location>
        <topology evidence="1">Multi-pass membrane protein</topology>
    </subcellularLocation>
</comment>
<feature type="transmembrane region" description="Helical" evidence="9">
    <location>
        <begin position="274"/>
        <end position="295"/>
    </location>
</feature>
<keyword evidence="11" id="KW-1185">Reference proteome</keyword>
<feature type="transmembrane region" description="Helical" evidence="9">
    <location>
        <begin position="348"/>
        <end position="372"/>
    </location>
</feature>
<protein>
    <submittedName>
        <fullName evidence="10">Voltage-dependent anion channel-domain-containing protein</fullName>
    </submittedName>
</protein>
<evidence type="ECO:0000256" key="1">
    <source>
        <dbReference type="ARBA" id="ARBA00004651"/>
    </source>
</evidence>
<keyword evidence="3" id="KW-0813">Transport</keyword>
<dbReference type="Proteomes" id="UP001174936">
    <property type="component" value="Unassembled WGS sequence"/>
</dbReference>
<feature type="transmembrane region" description="Helical" evidence="9">
    <location>
        <begin position="504"/>
        <end position="532"/>
    </location>
</feature>
<dbReference type="EMBL" id="JAULSV010000002">
    <property type="protein sequence ID" value="KAK0652496.1"/>
    <property type="molecule type" value="Genomic_DNA"/>
</dbReference>
<evidence type="ECO:0000256" key="9">
    <source>
        <dbReference type="SAM" id="Phobius"/>
    </source>
</evidence>
<evidence type="ECO:0000256" key="6">
    <source>
        <dbReference type="ARBA" id="ARBA00022989"/>
    </source>
</evidence>
<dbReference type="InterPro" id="IPR004695">
    <property type="entry name" value="SLAC1/Mae1/Ssu1/TehA"/>
</dbReference>
<comment type="caution">
    <text evidence="10">The sequence shown here is derived from an EMBL/GenBank/DDBJ whole genome shotgun (WGS) entry which is preliminary data.</text>
</comment>
<feature type="compositionally biased region" description="Polar residues" evidence="8">
    <location>
        <begin position="56"/>
        <end position="90"/>
    </location>
</feature>
<evidence type="ECO:0000313" key="11">
    <source>
        <dbReference type="Proteomes" id="UP001174936"/>
    </source>
</evidence>
<evidence type="ECO:0000256" key="3">
    <source>
        <dbReference type="ARBA" id="ARBA00022448"/>
    </source>
</evidence>
<comment type="similarity">
    <text evidence="2">Belongs to the tellurite-resistance/dicarboxylate transporter (TDT) family.</text>
</comment>
<dbReference type="Gene3D" id="1.50.10.150">
    <property type="entry name" value="Voltage-dependent anion channel"/>
    <property type="match status" value="1"/>
</dbReference>
<dbReference type="AlphaFoldDB" id="A0AA39YJ80"/>
<evidence type="ECO:0000256" key="8">
    <source>
        <dbReference type="SAM" id="MobiDB-lite"/>
    </source>
</evidence>
<dbReference type="PANTHER" id="PTHR31686">
    <property type="match status" value="1"/>
</dbReference>
<evidence type="ECO:0000256" key="5">
    <source>
        <dbReference type="ARBA" id="ARBA00022692"/>
    </source>
</evidence>
<dbReference type="PANTHER" id="PTHR31686:SF3">
    <property type="entry name" value="ACID TRANSPORT PROTEIN, PUTATIVE (AFU_ORTHOLOGUE AFUA_4G09410)-RELATED"/>
    <property type="match status" value="1"/>
</dbReference>
<accession>A0AA39YJ80</accession>
<feature type="transmembrane region" description="Helical" evidence="9">
    <location>
        <begin position="136"/>
        <end position="158"/>
    </location>
</feature>
<name>A0AA39YJ80_9PEZI</name>
<feature type="transmembrane region" description="Helical" evidence="9">
    <location>
        <begin position="433"/>
        <end position="466"/>
    </location>
</feature>
<keyword evidence="4" id="KW-1003">Cell membrane</keyword>
<dbReference type="InterPro" id="IPR051629">
    <property type="entry name" value="Sulfite_efflux_TDT"/>
</dbReference>
<evidence type="ECO:0000256" key="4">
    <source>
        <dbReference type="ARBA" id="ARBA00022475"/>
    </source>
</evidence>
<organism evidence="10 11">
    <name type="scientific">Cercophora newfieldiana</name>
    <dbReference type="NCBI Taxonomy" id="92897"/>
    <lineage>
        <taxon>Eukaryota</taxon>
        <taxon>Fungi</taxon>
        <taxon>Dikarya</taxon>
        <taxon>Ascomycota</taxon>
        <taxon>Pezizomycotina</taxon>
        <taxon>Sordariomycetes</taxon>
        <taxon>Sordariomycetidae</taxon>
        <taxon>Sordariales</taxon>
        <taxon>Lasiosphaeriaceae</taxon>
        <taxon>Cercophora</taxon>
    </lineage>
</organism>
<feature type="transmembrane region" description="Helical" evidence="9">
    <location>
        <begin position="170"/>
        <end position="194"/>
    </location>
</feature>
<dbReference type="InterPro" id="IPR038665">
    <property type="entry name" value="Voltage-dep_anion_channel_sf"/>
</dbReference>
<keyword evidence="7 9" id="KW-0472">Membrane</keyword>
<proteinExistence type="inferred from homology"/>
<feature type="transmembrane region" description="Helical" evidence="9">
    <location>
        <begin position="393"/>
        <end position="413"/>
    </location>
</feature>
<feature type="transmembrane region" description="Helical" evidence="9">
    <location>
        <begin position="478"/>
        <end position="498"/>
    </location>
</feature>
<evidence type="ECO:0000256" key="2">
    <source>
        <dbReference type="ARBA" id="ARBA00008566"/>
    </source>
</evidence>
<keyword evidence="5 9" id="KW-0812">Transmembrane</keyword>